<accession>A0ACC0ZAY0</accession>
<comment type="caution">
    <text evidence="1">The sequence shown here is derived from an EMBL/GenBank/DDBJ whole genome shotgun (WGS) entry which is preliminary data.</text>
</comment>
<keyword evidence="2" id="KW-1185">Reference proteome</keyword>
<sequence>MFGRVRTASSTLDCLELEKPPSKLIKDDSFSIYEVTLMKLKLEGNSTSLKVLNSSHIVSQGHNNEMVIDTNGSSSGISSSSSDCQSTGSLQQQQSRNLSILYLFSKFRSSGQGKSSSQEENMMIENDGSCVSTSTTSSRLEQDCISSFPVSQS</sequence>
<evidence type="ECO:0000313" key="2">
    <source>
        <dbReference type="Proteomes" id="UP001163603"/>
    </source>
</evidence>
<name>A0ACC0ZAY0_9ROSI</name>
<reference evidence="2" key="1">
    <citation type="journal article" date="2023" name="G3 (Bethesda)">
        <title>Genome assembly and association tests identify interacting loci associated with vigor, precocity, and sex in interspecific pistachio rootstocks.</title>
        <authorList>
            <person name="Palmer W."/>
            <person name="Jacygrad E."/>
            <person name="Sagayaradj S."/>
            <person name="Cavanaugh K."/>
            <person name="Han R."/>
            <person name="Bertier L."/>
            <person name="Beede B."/>
            <person name="Kafkas S."/>
            <person name="Golino D."/>
            <person name="Preece J."/>
            <person name="Michelmore R."/>
        </authorList>
    </citation>
    <scope>NUCLEOTIDE SEQUENCE [LARGE SCALE GENOMIC DNA]</scope>
</reference>
<dbReference type="EMBL" id="CM047737">
    <property type="protein sequence ID" value="KAJ0048569.1"/>
    <property type="molecule type" value="Genomic_DNA"/>
</dbReference>
<organism evidence="1 2">
    <name type="scientific">Pistacia integerrima</name>
    <dbReference type="NCBI Taxonomy" id="434235"/>
    <lineage>
        <taxon>Eukaryota</taxon>
        <taxon>Viridiplantae</taxon>
        <taxon>Streptophyta</taxon>
        <taxon>Embryophyta</taxon>
        <taxon>Tracheophyta</taxon>
        <taxon>Spermatophyta</taxon>
        <taxon>Magnoliopsida</taxon>
        <taxon>eudicotyledons</taxon>
        <taxon>Gunneridae</taxon>
        <taxon>Pentapetalae</taxon>
        <taxon>rosids</taxon>
        <taxon>malvids</taxon>
        <taxon>Sapindales</taxon>
        <taxon>Anacardiaceae</taxon>
        <taxon>Pistacia</taxon>
    </lineage>
</organism>
<dbReference type="Proteomes" id="UP001163603">
    <property type="component" value="Chromosome 2"/>
</dbReference>
<evidence type="ECO:0000313" key="1">
    <source>
        <dbReference type="EMBL" id="KAJ0048569.1"/>
    </source>
</evidence>
<proteinExistence type="predicted"/>
<gene>
    <name evidence="1" type="ORF">Pint_15635</name>
</gene>
<protein>
    <submittedName>
        <fullName evidence="1">Uncharacterized protein</fullName>
    </submittedName>
</protein>